<gene>
    <name evidence="1" type="ORF">DLM78_03320</name>
</gene>
<dbReference type="EMBL" id="QHCS01000001">
    <property type="protein sequence ID" value="RHX88007.1"/>
    <property type="molecule type" value="Genomic_DNA"/>
</dbReference>
<organism evidence="1 2">
    <name type="scientific">Leptospira stimsonii</name>
    <dbReference type="NCBI Taxonomy" id="2202203"/>
    <lineage>
        <taxon>Bacteria</taxon>
        <taxon>Pseudomonadati</taxon>
        <taxon>Spirochaetota</taxon>
        <taxon>Spirochaetia</taxon>
        <taxon>Leptospirales</taxon>
        <taxon>Leptospiraceae</taxon>
        <taxon>Leptospira</taxon>
    </lineage>
</organism>
<protein>
    <submittedName>
        <fullName evidence="1">Uncharacterized protein</fullName>
    </submittedName>
</protein>
<reference evidence="2" key="1">
    <citation type="submission" date="2018-05" db="EMBL/GenBank/DDBJ databases">
        <title>Leptospira yasudae sp. nov. and Leptospira stimsonii sp. nov., two pathogenic species of the genus Leptospira isolated from environmental sources.</title>
        <authorList>
            <person name="Casanovas-Massana A."/>
            <person name="Hamond C."/>
            <person name="Santos L.A."/>
            <person name="Hacker K.P."/>
            <person name="Balassiano I."/>
            <person name="Medeiros M.A."/>
            <person name="Reis M.G."/>
            <person name="Ko A.I."/>
            <person name="Wunder E.A."/>
        </authorList>
    </citation>
    <scope>NUCLEOTIDE SEQUENCE [LARGE SCALE GENOMIC DNA]</scope>
    <source>
        <strain evidence="2">AMB6-RJ</strain>
    </source>
</reference>
<evidence type="ECO:0000313" key="1">
    <source>
        <dbReference type="EMBL" id="RHX88007.1"/>
    </source>
</evidence>
<dbReference type="Proteomes" id="UP000266669">
    <property type="component" value="Unassembled WGS sequence"/>
</dbReference>
<dbReference type="AlphaFoldDB" id="A0A8B6RZ78"/>
<accession>A0A8B6RZ78</accession>
<proteinExistence type="predicted"/>
<comment type="caution">
    <text evidence="1">The sequence shown here is derived from an EMBL/GenBank/DDBJ whole genome shotgun (WGS) entry which is preliminary data.</text>
</comment>
<sequence>MIRKSFTCFLPDLRIEKTNSRSSEQRQFFRKSRAPHPYTWVEGSGGGKTREIFLYHRFVIHARKNKNDFL</sequence>
<evidence type="ECO:0000313" key="2">
    <source>
        <dbReference type="Proteomes" id="UP000266669"/>
    </source>
</evidence>
<name>A0A8B6RZ78_9LEPT</name>